<dbReference type="GO" id="GO:0008233">
    <property type="term" value="F:peptidase activity"/>
    <property type="evidence" value="ECO:0007669"/>
    <property type="project" value="InterPro"/>
</dbReference>
<comment type="subcellular location">
    <subcellularLocation>
        <location evidence="1">Cell membrane</location>
        <topology evidence="1">Multi-pass membrane protein</topology>
    </subcellularLocation>
</comment>
<evidence type="ECO:0000256" key="4">
    <source>
        <dbReference type="ARBA" id="ARBA00022801"/>
    </source>
</evidence>
<dbReference type="InterPro" id="IPR039421">
    <property type="entry name" value="Type_1_exporter"/>
</dbReference>
<evidence type="ECO:0000256" key="8">
    <source>
        <dbReference type="SAM" id="Phobius"/>
    </source>
</evidence>
<evidence type="ECO:0000256" key="3">
    <source>
        <dbReference type="ARBA" id="ARBA00022741"/>
    </source>
</evidence>
<dbReference type="GO" id="GO:0005886">
    <property type="term" value="C:plasma membrane"/>
    <property type="evidence" value="ECO:0007669"/>
    <property type="project" value="UniProtKB-SubCell"/>
</dbReference>
<keyword evidence="7 8" id="KW-0472">Membrane</keyword>
<feature type="domain" description="ABC transmembrane type-1" evidence="10">
    <location>
        <begin position="168"/>
        <end position="447"/>
    </location>
</feature>
<dbReference type="GO" id="GO:0005524">
    <property type="term" value="F:ATP binding"/>
    <property type="evidence" value="ECO:0007669"/>
    <property type="project" value="UniProtKB-KW"/>
</dbReference>
<evidence type="ECO:0008006" key="14">
    <source>
        <dbReference type="Google" id="ProtNLM"/>
    </source>
</evidence>
<organism evidence="12 13">
    <name type="scientific">SAR324 cluster bacterium</name>
    <dbReference type="NCBI Taxonomy" id="2024889"/>
    <lineage>
        <taxon>Bacteria</taxon>
        <taxon>Deltaproteobacteria</taxon>
        <taxon>SAR324 cluster</taxon>
    </lineage>
</organism>
<name>A0A432H867_9DELT</name>
<feature type="transmembrane region" description="Helical" evidence="8">
    <location>
        <begin position="202"/>
        <end position="222"/>
    </location>
</feature>
<dbReference type="PANTHER" id="PTHR43394">
    <property type="entry name" value="ATP-DEPENDENT PERMEASE MDL1, MITOCHONDRIAL"/>
    <property type="match status" value="1"/>
</dbReference>
<dbReference type="InterPro" id="IPR003593">
    <property type="entry name" value="AAA+_ATPase"/>
</dbReference>
<feature type="transmembrane region" description="Helical" evidence="8">
    <location>
        <begin position="163"/>
        <end position="190"/>
    </location>
</feature>
<dbReference type="GO" id="GO:0015421">
    <property type="term" value="F:ABC-type oligopeptide transporter activity"/>
    <property type="evidence" value="ECO:0007669"/>
    <property type="project" value="TreeGrafter"/>
</dbReference>
<sequence>MFGKKKIEILVDHRLAYCVSLTTRRHGVYINREEVEKKFPEGDPPQTTRELNSFLADKKLEASPINISIDDFKDKNFVFPCAVPLMNGESIIALSVLKKEDDYFIKFLDPLDPQARQQEVGIDEFEKLWKNIVISVNALRGIESKERPFDVKWFLPELWKCRYMLLCAFIISILLNILSFTPIIFIQIALDKVVGYKAISTLYVLTAGVVVALIFNAIMGFIRDYIFNYIGDILESRIATDIFDKLLGLPLIQVQGENFSKFGGSMQSITALRNTLVMRVFKVVFDLTAVLVFVPVMFAYNFLMGIIVLGFSLLMGFNKIIFNNIAGKSPEILNEVENSKTSLIRETLHGMTMLKEFEEEESERKNWRKSAAASIMLRSKKSQVSSTSTEINGFLQNVMTIAIIFTGVQLVFAEELSAGSIIAINMVAGKLTSPIIAAITLFGERSQVLGLISHIGDIWNKGKEQMGAGVHSAISGKYSFHNISMNFGDVTALNKLSFELTPKSKVGVVGPTGAGKSTLLNMIAGTYRPTEGRMDIDGLGINQYDLSYYRSQVMLLDKKPIFFKGTIEDNMSRVTHNIGKNELAHIFALTGFDEHLQKLPEGIHTTIDETASQLAGGAASLLALSRALLANPKVLLLDEFADSLDIDTRIKLQDNFSTIASDRTVVDAQNVISHELDSISNYDKIIVLDGGKVVGQGKHEQLIINCEVYRQMLEKEKKLSAIGESKNTGTKEIPPVNQDNF</sequence>
<accession>A0A432H867</accession>
<dbReference type="SMART" id="SM00382">
    <property type="entry name" value="AAA"/>
    <property type="match status" value="1"/>
</dbReference>
<keyword evidence="4" id="KW-0378">Hydrolase</keyword>
<dbReference type="PROSITE" id="PS50893">
    <property type="entry name" value="ABC_TRANSPORTER_2"/>
    <property type="match status" value="1"/>
</dbReference>
<keyword evidence="2 8" id="KW-0812">Transmembrane</keyword>
<feature type="domain" description="Peptidase C39" evidence="11">
    <location>
        <begin position="6"/>
        <end position="136"/>
    </location>
</feature>
<evidence type="ECO:0000256" key="6">
    <source>
        <dbReference type="ARBA" id="ARBA00022989"/>
    </source>
</evidence>
<dbReference type="PANTHER" id="PTHR43394:SF1">
    <property type="entry name" value="ATP-BINDING CASSETTE SUB-FAMILY B MEMBER 10, MITOCHONDRIAL"/>
    <property type="match status" value="1"/>
</dbReference>
<dbReference type="PROSITE" id="PS50929">
    <property type="entry name" value="ABC_TM1F"/>
    <property type="match status" value="1"/>
</dbReference>
<dbReference type="Proteomes" id="UP000288322">
    <property type="component" value="Unassembled WGS sequence"/>
</dbReference>
<evidence type="ECO:0000259" key="11">
    <source>
        <dbReference type="PROSITE" id="PS50990"/>
    </source>
</evidence>
<evidence type="ECO:0000259" key="10">
    <source>
        <dbReference type="PROSITE" id="PS50929"/>
    </source>
</evidence>
<dbReference type="EMBL" id="QNZH01000058">
    <property type="protein sequence ID" value="RTZ91988.1"/>
    <property type="molecule type" value="Genomic_DNA"/>
</dbReference>
<dbReference type="PROSITE" id="PS50990">
    <property type="entry name" value="PEPTIDASE_C39"/>
    <property type="match status" value="1"/>
</dbReference>
<dbReference type="Pfam" id="PF00005">
    <property type="entry name" value="ABC_tran"/>
    <property type="match status" value="1"/>
</dbReference>
<dbReference type="InterPro" id="IPR005074">
    <property type="entry name" value="Peptidase_C39"/>
</dbReference>
<dbReference type="Gene3D" id="3.90.70.10">
    <property type="entry name" value="Cysteine proteinases"/>
    <property type="match status" value="1"/>
</dbReference>
<dbReference type="InterPro" id="IPR011527">
    <property type="entry name" value="ABC1_TM_dom"/>
</dbReference>
<evidence type="ECO:0000313" key="12">
    <source>
        <dbReference type="EMBL" id="RTZ91988.1"/>
    </source>
</evidence>
<dbReference type="GO" id="GO:0016887">
    <property type="term" value="F:ATP hydrolysis activity"/>
    <property type="evidence" value="ECO:0007669"/>
    <property type="project" value="InterPro"/>
</dbReference>
<dbReference type="Gene3D" id="1.20.1560.10">
    <property type="entry name" value="ABC transporter type 1, transmembrane domain"/>
    <property type="match status" value="1"/>
</dbReference>
<evidence type="ECO:0000313" key="13">
    <source>
        <dbReference type="Proteomes" id="UP000288322"/>
    </source>
</evidence>
<evidence type="ECO:0000256" key="5">
    <source>
        <dbReference type="ARBA" id="ARBA00022840"/>
    </source>
</evidence>
<dbReference type="SUPFAM" id="SSF52540">
    <property type="entry name" value="P-loop containing nucleoside triphosphate hydrolases"/>
    <property type="match status" value="1"/>
</dbReference>
<dbReference type="InterPro" id="IPR003439">
    <property type="entry name" value="ABC_transporter-like_ATP-bd"/>
</dbReference>
<feature type="domain" description="ABC transporter" evidence="9">
    <location>
        <begin position="478"/>
        <end position="715"/>
    </location>
</feature>
<protein>
    <recommendedName>
        <fullName evidence="14">ATP-binding cassette domain-containing protein</fullName>
    </recommendedName>
</protein>
<evidence type="ECO:0000256" key="2">
    <source>
        <dbReference type="ARBA" id="ARBA00022692"/>
    </source>
</evidence>
<evidence type="ECO:0000256" key="7">
    <source>
        <dbReference type="ARBA" id="ARBA00023136"/>
    </source>
</evidence>
<dbReference type="GO" id="GO:0006508">
    <property type="term" value="P:proteolysis"/>
    <property type="evidence" value="ECO:0007669"/>
    <property type="project" value="InterPro"/>
</dbReference>
<keyword evidence="3" id="KW-0547">Nucleotide-binding</keyword>
<dbReference type="InterPro" id="IPR027417">
    <property type="entry name" value="P-loop_NTPase"/>
</dbReference>
<reference evidence="12 13" key="1">
    <citation type="submission" date="2018-06" db="EMBL/GenBank/DDBJ databases">
        <title>Combined omics and stable isotope probing to characterize newly discovered Mariana Back-Arc vent microbial communities.</title>
        <authorList>
            <person name="Trembath-Reichert E."/>
            <person name="Huber J.A."/>
        </authorList>
    </citation>
    <scope>NUCLEOTIDE SEQUENCE [LARGE SCALE GENOMIC DNA]</scope>
    <source>
        <strain evidence="12">MAG 151</strain>
    </source>
</reference>
<keyword evidence="5" id="KW-0067">ATP-binding</keyword>
<comment type="caution">
    <text evidence="12">The sequence shown here is derived from an EMBL/GenBank/DDBJ whole genome shotgun (WGS) entry which is preliminary data.</text>
</comment>
<dbReference type="SUPFAM" id="SSF90123">
    <property type="entry name" value="ABC transporter transmembrane region"/>
    <property type="match status" value="1"/>
</dbReference>
<dbReference type="Pfam" id="PF00664">
    <property type="entry name" value="ABC_membrane"/>
    <property type="match status" value="1"/>
</dbReference>
<gene>
    <name evidence="12" type="ORF">DSY93_02370</name>
</gene>
<dbReference type="InterPro" id="IPR036640">
    <property type="entry name" value="ABC1_TM_sf"/>
</dbReference>
<evidence type="ECO:0000256" key="1">
    <source>
        <dbReference type="ARBA" id="ARBA00004651"/>
    </source>
</evidence>
<evidence type="ECO:0000259" key="9">
    <source>
        <dbReference type="PROSITE" id="PS50893"/>
    </source>
</evidence>
<keyword evidence="6 8" id="KW-1133">Transmembrane helix</keyword>
<proteinExistence type="predicted"/>
<dbReference type="AlphaFoldDB" id="A0A432H867"/>
<dbReference type="Gene3D" id="3.40.50.300">
    <property type="entry name" value="P-loop containing nucleotide triphosphate hydrolases"/>
    <property type="match status" value="1"/>
</dbReference>